<sequence>MLRRMDECNPFGGEISSEKKQPSFTIIRRWILNTHTHMCERRYTYGIRFRRALANILNCKGTWAGYDALIKYSRIFISKVVSLFVRDLILLSQFLEVPGNAYSRRMIVAEPSVV</sequence>
<evidence type="ECO:0000313" key="2">
    <source>
        <dbReference type="Proteomes" id="UP000244005"/>
    </source>
</evidence>
<name>A0A2R6WUV7_MARPO</name>
<gene>
    <name evidence="1" type="ORF">MARPO_0056s0091</name>
</gene>
<dbReference type="Gramene" id="Mp6g15790.1">
    <property type="protein sequence ID" value="Mp6g15790.1.cds1"/>
    <property type="gene ID" value="Mp6g15790"/>
</dbReference>
<proteinExistence type="predicted"/>
<protein>
    <submittedName>
        <fullName evidence="1">Uncharacterized protein</fullName>
    </submittedName>
</protein>
<accession>A0A2R6WUV7</accession>
<organism evidence="1 2">
    <name type="scientific">Marchantia polymorpha</name>
    <name type="common">Common liverwort</name>
    <name type="synonym">Marchantia aquatica</name>
    <dbReference type="NCBI Taxonomy" id="3197"/>
    <lineage>
        <taxon>Eukaryota</taxon>
        <taxon>Viridiplantae</taxon>
        <taxon>Streptophyta</taxon>
        <taxon>Embryophyta</taxon>
        <taxon>Marchantiophyta</taxon>
        <taxon>Marchantiopsida</taxon>
        <taxon>Marchantiidae</taxon>
        <taxon>Marchantiales</taxon>
        <taxon>Marchantiaceae</taxon>
        <taxon>Marchantia</taxon>
    </lineage>
</organism>
<dbReference type="EMBL" id="KZ772728">
    <property type="protein sequence ID" value="PTQ37641.1"/>
    <property type="molecule type" value="Genomic_DNA"/>
</dbReference>
<keyword evidence="2" id="KW-1185">Reference proteome</keyword>
<dbReference type="Proteomes" id="UP000244005">
    <property type="component" value="Unassembled WGS sequence"/>
</dbReference>
<evidence type="ECO:0000313" key="1">
    <source>
        <dbReference type="EMBL" id="PTQ37641.1"/>
    </source>
</evidence>
<dbReference type="AlphaFoldDB" id="A0A2R6WUV7"/>
<reference evidence="2" key="1">
    <citation type="journal article" date="2017" name="Cell">
        <title>Insights into land plant evolution garnered from the Marchantia polymorpha genome.</title>
        <authorList>
            <person name="Bowman J.L."/>
            <person name="Kohchi T."/>
            <person name="Yamato K.T."/>
            <person name="Jenkins J."/>
            <person name="Shu S."/>
            <person name="Ishizaki K."/>
            <person name="Yamaoka S."/>
            <person name="Nishihama R."/>
            <person name="Nakamura Y."/>
            <person name="Berger F."/>
            <person name="Adam C."/>
            <person name="Aki S.S."/>
            <person name="Althoff F."/>
            <person name="Araki T."/>
            <person name="Arteaga-Vazquez M.A."/>
            <person name="Balasubrmanian S."/>
            <person name="Barry K."/>
            <person name="Bauer D."/>
            <person name="Boehm C.R."/>
            <person name="Briginshaw L."/>
            <person name="Caballero-Perez J."/>
            <person name="Catarino B."/>
            <person name="Chen F."/>
            <person name="Chiyoda S."/>
            <person name="Chovatia M."/>
            <person name="Davies K.M."/>
            <person name="Delmans M."/>
            <person name="Demura T."/>
            <person name="Dierschke T."/>
            <person name="Dolan L."/>
            <person name="Dorantes-Acosta A.E."/>
            <person name="Eklund D.M."/>
            <person name="Florent S.N."/>
            <person name="Flores-Sandoval E."/>
            <person name="Fujiyama A."/>
            <person name="Fukuzawa H."/>
            <person name="Galik B."/>
            <person name="Grimanelli D."/>
            <person name="Grimwood J."/>
            <person name="Grossniklaus U."/>
            <person name="Hamada T."/>
            <person name="Haseloff J."/>
            <person name="Hetherington A.J."/>
            <person name="Higo A."/>
            <person name="Hirakawa Y."/>
            <person name="Hundley H.N."/>
            <person name="Ikeda Y."/>
            <person name="Inoue K."/>
            <person name="Inoue S.I."/>
            <person name="Ishida S."/>
            <person name="Jia Q."/>
            <person name="Kakita M."/>
            <person name="Kanazawa T."/>
            <person name="Kawai Y."/>
            <person name="Kawashima T."/>
            <person name="Kennedy M."/>
            <person name="Kinose K."/>
            <person name="Kinoshita T."/>
            <person name="Kohara Y."/>
            <person name="Koide E."/>
            <person name="Komatsu K."/>
            <person name="Kopischke S."/>
            <person name="Kubo M."/>
            <person name="Kyozuka J."/>
            <person name="Lagercrantz U."/>
            <person name="Lin S.S."/>
            <person name="Lindquist E."/>
            <person name="Lipzen A.M."/>
            <person name="Lu C.W."/>
            <person name="De Luna E."/>
            <person name="Martienssen R.A."/>
            <person name="Minamino N."/>
            <person name="Mizutani M."/>
            <person name="Mizutani M."/>
            <person name="Mochizuki N."/>
            <person name="Monte I."/>
            <person name="Mosher R."/>
            <person name="Nagasaki H."/>
            <person name="Nakagami H."/>
            <person name="Naramoto S."/>
            <person name="Nishitani K."/>
            <person name="Ohtani M."/>
            <person name="Okamoto T."/>
            <person name="Okumura M."/>
            <person name="Phillips J."/>
            <person name="Pollak B."/>
            <person name="Reinders A."/>
            <person name="Rovekamp M."/>
            <person name="Sano R."/>
            <person name="Sawa S."/>
            <person name="Schmid M.W."/>
            <person name="Shirakawa M."/>
            <person name="Solano R."/>
            <person name="Spunde A."/>
            <person name="Suetsugu N."/>
            <person name="Sugano S."/>
            <person name="Sugiyama A."/>
            <person name="Sun R."/>
            <person name="Suzuki Y."/>
            <person name="Takenaka M."/>
            <person name="Takezawa D."/>
            <person name="Tomogane H."/>
            <person name="Tsuzuki M."/>
            <person name="Ueda T."/>
            <person name="Umeda M."/>
            <person name="Ward J.M."/>
            <person name="Watanabe Y."/>
            <person name="Yazaki K."/>
            <person name="Yokoyama R."/>
            <person name="Yoshitake Y."/>
            <person name="Yotsui I."/>
            <person name="Zachgo S."/>
            <person name="Schmutz J."/>
        </authorList>
    </citation>
    <scope>NUCLEOTIDE SEQUENCE [LARGE SCALE GENOMIC DNA]</scope>
    <source>
        <strain evidence="2">Tak-1</strain>
    </source>
</reference>